<dbReference type="OMA" id="WILEHSN"/>
<evidence type="ECO:0000256" key="5">
    <source>
        <dbReference type="SAM" id="MobiDB-lite"/>
    </source>
</evidence>
<evidence type="ECO:0000313" key="8">
    <source>
        <dbReference type="Proteomes" id="UP000024404"/>
    </source>
</evidence>
<dbReference type="PANTHER" id="PTHR12649">
    <property type="entry name" value="PEPTIDYL-TRNA HYDROLASE 2"/>
    <property type="match status" value="1"/>
</dbReference>
<dbReference type="InterPro" id="IPR023476">
    <property type="entry name" value="Pep_tRNA_hydro_II_dom_sf"/>
</dbReference>
<reference evidence="8" key="1">
    <citation type="submission" date="2013-10" db="EMBL/GenBank/DDBJ databases">
        <title>Genome sequencing of Onchocerca volvulus.</title>
        <authorList>
            <person name="Cotton J."/>
            <person name="Tsai J."/>
            <person name="Stanley E."/>
            <person name="Tracey A."/>
            <person name="Holroyd N."/>
            <person name="Lustigman S."/>
            <person name="Berriman M."/>
        </authorList>
    </citation>
    <scope>NUCLEOTIDE SEQUENCE</scope>
</reference>
<sequence length="515" mass="56130">MLGIALFMVVSSSSKHFMNRANSWKFVRKGLPFLAVGGATLLLAYKIQQIKFEFGPSSCTLADAEEIENEIIKVRVYLANEPLLLKLIFKIATRKSQFLDTKGIGHQQESIEAVYQELVEKEDDNWENIRGPRDSEDNKEFLQLKCQTNFRTKTSRGQFLLLKNIPATDHRVDSSGDFSEAPPPPPGFPNTSREAVRGSERTPVISSPSGSDFLHASTNERVNIQIIADPTIDRQTSFPSSSAPTSQSQLTQPVLDPASSSISAVETAVPTQPFYVPAVPDFNQETLYTTAESSQSVTSNPLDPDISLAQALIAGASCSHPADPENKEDLVDPALLAEILQLGFEEAIAVLAISKTKGIGGAEAAINWILEHSNESDFESDEEQNLMGGIHSANVISRQCKMVFVVNMSLKMGAGKLAAQVGHATLNVYRLAQRSEEGQNALDAWRMSGEMKVVVKGHNTEMLLDLFKQSKDLGLFAYIVSDAGRTQIPAGSRTVLGIFGPTHLVDVVTGELKLL</sequence>
<dbReference type="GO" id="GO:0004045">
    <property type="term" value="F:peptidyl-tRNA hydrolase activity"/>
    <property type="evidence" value="ECO:0007669"/>
    <property type="project" value="UniProtKB-EC"/>
</dbReference>
<dbReference type="FunFam" id="3.40.1490.10:FF:000002">
    <property type="entry name" value="Peptidyl-tRNA hydrolase 2, mitochondrial"/>
    <property type="match status" value="1"/>
</dbReference>
<evidence type="ECO:0000256" key="2">
    <source>
        <dbReference type="ARBA" id="ARBA00022801"/>
    </source>
</evidence>
<dbReference type="SUPFAM" id="SSF46934">
    <property type="entry name" value="UBA-like"/>
    <property type="match status" value="1"/>
</dbReference>
<feature type="compositionally biased region" description="Polar residues" evidence="5">
    <location>
        <begin position="204"/>
        <end position="214"/>
    </location>
</feature>
<dbReference type="Gene3D" id="3.40.1490.10">
    <property type="entry name" value="Bit1"/>
    <property type="match status" value="1"/>
</dbReference>
<dbReference type="NCBIfam" id="TIGR00283">
    <property type="entry name" value="arch_pth2"/>
    <property type="match status" value="1"/>
</dbReference>
<dbReference type="Pfam" id="PF01981">
    <property type="entry name" value="PTH2"/>
    <property type="match status" value="1"/>
</dbReference>
<feature type="domain" description="UBA" evidence="6">
    <location>
        <begin position="325"/>
        <end position="372"/>
    </location>
</feature>
<dbReference type="GO" id="GO:0005829">
    <property type="term" value="C:cytosol"/>
    <property type="evidence" value="ECO:0007669"/>
    <property type="project" value="TreeGrafter"/>
</dbReference>
<comment type="catalytic activity">
    <reaction evidence="4">
        <text>an N-acyl-L-alpha-aminoacyl-tRNA + H2O = an N-acyl-L-amino acid + a tRNA + H(+)</text>
        <dbReference type="Rhea" id="RHEA:54448"/>
        <dbReference type="Rhea" id="RHEA-COMP:10123"/>
        <dbReference type="Rhea" id="RHEA-COMP:13883"/>
        <dbReference type="ChEBI" id="CHEBI:15377"/>
        <dbReference type="ChEBI" id="CHEBI:15378"/>
        <dbReference type="ChEBI" id="CHEBI:59874"/>
        <dbReference type="ChEBI" id="CHEBI:78442"/>
        <dbReference type="ChEBI" id="CHEBI:138191"/>
        <dbReference type="EC" id="3.1.1.29"/>
    </reaction>
</comment>
<evidence type="ECO:0000256" key="1">
    <source>
        <dbReference type="ARBA" id="ARBA00013260"/>
    </source>
</evidence>
<dbReference type="InterPro" id="IPR015940">
    <property type="entry name" value="UBA"/>
</dbReference>
<dbReference type="CDD" id="cd02430">
    <property type="entry name" value="PTH2"/>
    <property type="match status" value="1"/>
</dbReference>
<dbReference type="EMBL" id="CMVM020000181">
    <property type="status" value="NOT_ANNOTATED_CDS"/>
    <property type="molecule type" value="Genomic_DNA"/>
</dbReference>
<dbReference type="InterPro" id="IPR002833">
    <property type="entry name" value="PTH2"/>
</dbReference>
<feature type="region of interest" description="Disordered" evidence="5">
    <location>
        <begin position="171"/>
        <end position="214"/>
    </location>
</feature>
<dbReference type="SUPFAM" id="SSF102462">
    <property type="entry name" value="Peptidyl-tRNA hydrolase II"/>
    <property type="match status" value="1"/>
</dbReference>
<dbReference type="Gene3D" id="1.10.8.10">
    <property type="entry name" value="DNA helicase RuvA subunit, C-terminal domain"/>
    <property type="match status" value="1"/>
</dbReference>
<keyword evidence="2" id="KW-0378">Hydrolase</keyword>
<evidence type="ECO:0000259" key="6">
    <source>
        <dbReference type="PROSITE" id="PS50030"/>
    </source>
</evidence>
<evidence type="ECO:0000256" key="4">
    <source>
        <dbReference type="ARBA" id="ARBA00048707"/>
    </source>
</evidence>
<accession>A0A8R1TWI7</accession>
<dbReference type="Proteomes" id="UP000024404">
    <property type="component" value="Unassembled WGS sequence"/>
</dbReference>
<keyword evidence="8" id="KW-1185">Reference proteome</keyword>
<protein>
    <recommendedName>
        <fullName evidence="1">peptidyl-tRNA hydrolase</fullName>
        <ecNumber evidence="1">3.1.1.29</ecNumber>
    </recommendedName>
</protein>
<reference evidence="7" key="2">
    <citation type="submission" date="2022-06" db="UniProtKB">
        <authorList>
            <consortium name="EnsemblMetazoa"/>
        </authorList>
    </citation>
    <scope>IDENTIFICATION</scope>
</reference>
<feature type="region of interest" description="Disordered" evidence="5">
    <location>
        <begin position="234"/>
        <end position="253"/>
    </location>
</feature>
<organism evidence="7 8">
    <name type="scientific">Onchocerca volvulus</name>
    <dbReference type="NCBI Taxonomy" id="6282"/>
    <lineage>
        <taxon>Eukaryota</taxon>
        <taxon>Metazoa</taxon>
        <taxon>Ecdysozoa</taxon>
        <taxon>Nematoda</taxon>
        <taxon>Chromadorea</taxon>
        <taxon>Rhabditida</taxon>
        <taxon>Spirurina</taxon>
        <taxon>Spiruromorpha</taxon>
        <taxon>Filarioidea</taxon>
        <taxon>Onchocercidae</taxon>
        <taxon>Onchocerca</taxon>
    </lineage>
</organism>
<evidence type="ECO:0000313" key="7">
    <source>
        <dbReference type="EnsemblMetazoa" id="OVOC6847.1"/>
    </source>
</evidence>
<name>A0A8R1TWI7_ONCVO</name>
<dbReference type="PROSITE" id="PS50030">
    <property type="entry name" value="UBA"/>
    <property type="match status" value="1"/>
</dbReference>
<evidence type="ECO:0000256" key="3">
    <source>
        <dbReference type="ARBA" id="ARBA00038050"/>
    </source>
</evidence>
<feature type="compositionally biased region" description="Low complexity" evidence="5">
    <location>
        <begin position="235"/>
        <end position="253"/>
    </location>
</feature>
<dbReference type="EnsemblMetazoa" id="OVOC6847.1">
    <property type="protein sequence ID" value="OVOC6847.1"/>
    <property type="gene ID" value="WBGene00243656"/>
</dbReference>
<dbReference type="Pfam" id="PF22562">
    <property type="entry name" value="UBA_7"/>
    <property type="match status" value="1"/>
</dbReference>
<dbReference type="EC" id="3.1.1.29" evidence="1"/>
<comment type="similarity">
    <text evidence="3">Belongs to the PTH2 family.</text>
</comment>
<dbReference type="InterPro" id="IPR009060">
    <property type="entry name" value="UBA-like_sf"/>
</dbReference>
<proteinExistence type="inferred from homology"/>
<dbReference type="AlphaFoldDB" id="A0A8R1TWI7"/>
<dbReference type="PANTHER" id="PTHR12649:SF11">
    <property type="entry name" value="PEPTIDYL-TRNA HYDROLASE 2, MITOCHONDRIAL"/>
    <property type="match status" value="1"/>
</dbReference>